<keyword evidence="5" id="KW-0732">Signal</keyword>
<dbReference type="PANTHER" id="PTHR24027:SF323">
    <property type="entry name" value="CADHERIN-19"/>
    <property type="match status" value="1"/>
</dbReference>
<feature type="non-terminal residue" evidence="14">
    <location>
        <position position="379"/>
    </location>
</feature>
<reference evidence="14" key="1">
    <citation type="submission" date="2020-07" db="EMBL/GenBank/DDBJ databases">
        <title>Clarias magur genome sequencing, assembly and annotation.</title>
        <authorList>
            <person name="Kushwaha B."/>
            <person name="Kumar R."/>
            <person name="Das P."/>
            <person name="Joshi C.G."/>
            <person name="Kumar D."/>
            <person name="Nagpure N.S."/>
            <person name="Pandey M."/>
            <person name="Agarwal S."/>
            <person name="Srivastava S."/>
            <person name="Singh M."/>
            <person name="Sahoo L."/>
            <person name="Jayasankar P."/>
            <person name="Meher P.K."/>
            <person name="Koringa P.G."/>
            <person name="Iquebal M.A."/>
            <person name="Das S.P."/>
            <person name="Bit A."/>
            <person name="Patnaik S."/>
            <person name="Patel N."/>
            <person name="Shah T.M."/>
            <person name="Hinsu A."/>
            <person name="Jena J.K."/>
        </authorList>
    </citation>
    <scope>NUCLEOTIDE SEQUENCE</scope>
    <source>
        <strain evidence="14">CIFAMagur01</strain>
        <tissue evidence="14">Testis</tissue>
    </source>
</reference>
<evidence type="ECO:0000256" key="10">
    <source>
        <dbReference type="ARBA" id="ARBA00023136"/>
    </source>
</evidence>
<evidence type="ECO:0000256" key="8">
    <source>
        <dbReference type="ARBA" id="ARBA00022889"/>
    </source>
</evidence>
<keyword evidence="3" id="KW-0812">Transmembrane</keyword>
<dbReference type="FunFam" id="2.60.40.60:FF:000009">
    <property type="entry name" value="Cadherin 24"/>
    <property type="match status" value="1"/>
</dbReference>
<protein>
    <submittedName>
        <fullName evidence="14">Cadherin-7-like isoform X1</fullName>
    </submittedName>
</protein>
<keyword evidence="15" id="KW-1185">Reference proteome</keyword>
<evidence type="ECO:0000256" key="7">
    <source>
        <dbReference type="ARBA" id="ARBA00022837"/>
    </source>
</evidence>
<dbReference type="OrthoDB" id="6252479at2759"/>
<dbReference type="FunFam" id="2.60.40.60:FF:000012">
    <property type="entry name" value="Cadherin 24"/>
    <property type="match status" value="1"/>
</dbReference>
<sequence>LKSTYDTGDFAIKYILSGEGAGEIFNIDEFSGEIHIHKRLDREKKPFYVLHAEAINRRTGHPLELESEFIIKVQDINDNAPEFINEPYTARTTVVQVTATDADDPMFGNNAKVIYSILQGEPYFSVEPKTGIIVTSWPNIDREASEKYLVVIQVKDMLGFTGAYSATTTVTITLTDVNDNGPTFQHNMYTFAIMESAPVGTTVGRVMAEDADVGVNARMNYTLDDLEESATFRVHTDPATQEGIVILARHLDYESKRRFVIAIEAINSFVDTRFLSLNKFRDKTMLKILVLDVDEPPVFSEPFYEWKVLENALVGTLVGTVYARDADAANYPIRFSISKNSDLKNVFMIDTNNGTVSLIKSLDRETTEWQNLTVIAEEI</sequence>
<comment type="subcellular location">
    <subcellularLocation>
        <location evidence="1">Cell membrane</location>
        <topology evidence="1">Single-pass type I membrane protein</topology>
    </subcellularLocation>
</comment>
<dbReference type="SUPFAM" id="SSF49313">
    <property type="entry name" value="Cadherin-like"/>
    <property type="match status" value="4"/>
</dbReference>
<keyword evidence="9" id="KW-1133">Transmembrane helix</keyword>
<dbReference type="PANTHER" id="PTHR24027">
    <property type="entry name" value="CADHERIN-23"/>
    <property type="match status" value="1"/>
</dbReference>
<feature type="non-terminal residue" evidence="14">
    <location>
        <position position="1"/>
    </location>
</feature>
<dbReference type="InterPro" id="IPR015919">
    <property type="entry name" value="Cadherin-like_sf"/>
</dbReference>
<dbReference type="InterPro" id="IPR002126">
    <property type="entry name" value="Cadherin-like_dom"/>
</dbReference>
<evidence type="ECO:0000256" key="5">
    <source>
        <dbReference type="ARBA" id="ARBA00022729"/>
    </source>
</evidence>
<evidence type="ECO:0000256" key="12">
    <source>
        <dbReference type="PROSITE-ProRule" id="PRU00043"/>
    </source>
</evidence>
<evidence type="ECO:0000256" key="2">
    <source>
        <dbReference type="ARBA" id="ARBA00022475"/>
    </source>
</evidence>
<evidence type="ECO:0000259" key="13">
    <source>
        <dbReference type="PROSITE" id="PS50268"/>
    </source>
</evidence>
<feature type="domain" description="Cadherin" evidence="13">
    <location>
        <begin position="300"/>
        <end position="378"/>
    </location>
</feature>
<dbReference type="EMBL" id="QNUK01000118">
    <property type="protein sequence ID" value="KAF5901174.1"/>
    <property type="molecule type" value="Genomic_DNA"/>
</dbReference>
<dbReference type="GO" id="GO:0005912">
    <property type="term" value="C:adherens junction"/>
    <property type="evidence" value="ECO:0007669"/>
    <property type="project" value="TreeGrafter"/>
</dbReference>
<dbReference type="PROSITE" id="PS00232">
    <property type="entry name" value="CADHERIN_1"/>
    <property type="match status" value="1"/>
</dbReference>
<keyword evidence="11" id="KW-0325">Glycoprotein</keyword>
<evidence type="ECO:0000313" key="15">
    <source>
        <dbReference type="Proteomes" id="UP000727407"/>
    </source>
</evidence>
<dbReference type="AlphaFoldDB" id="A0A8J4TZ07"/>
<accession>A0A8J4TZ07</accession>
<dbReference type="GO" id="GO:0016342">
    <property type="term" value="C:catenin complex"/>
    <property type="evidence" value="ECO:0007669"/>
    <property type="project" value="TreeGrafter"/>
</dbReference>
<dbReference type="GO" id="GO:0000902">
    <property type="term" value="P:cell morphogenesis"/>
    <property type="evidence" value="ECO:0007669"/>
    <property type="project" value="TreeGrafter"/>
</dbReference>
<dbReference type="InterPro" id="IPR039808">
    <property type="entry name" value="Cadherin"/>
</dbReference>
<dbReference type="PROSITE" id="PS50268">
    <property type="entry name" value="CADHERIN_2"/>
    <property type="match status" value="4"/>
</dbReference>
<gene>
    <name evidence="14" type="ORF">DAT39_009150</name>
</gene>
<dbReference type="GO" id="GO:0005509">
    <property type="term" value="F:calcium ion binding"/>
    <property type="evidence" value="ECO:0007669"/>
    <property type="project" value="UniProtKB-UniRule"/>
</dbReference>
<organism evidence="14 15">
    <name type="scientific">Clarias magur</name>
    <name type="common">Asian catfish</name>
    <name type="synonym">Macropteronotus magur</name>
    <dbReference type="NCBI Taxonomy" id="1594786"/>
    <lineage>
        <taxon>Eukaryota</taxon>
        <taxon>Metazoa</taxon>
        <taxon>Chordata</taxon>
        <taxon>Craniata</taxon>
        <taxon>Vertebrata</taxon>
        <taxon>Euteleostomi</taxon>
        <taxon>Actinopterygii</taxon>
        <taxon>Neopterygii</taxon>
        <taxon>Teleostei</taxon>
        <taxon>Ostariophysi</taxon>
        <taxon>Siluriformes</taxon>
        <taxon>Clariidae</taxon>
        <taxon>Clarias</taxon>
    </lineage>
</organism>
<keyword evidence="2" id="KW-1003">Cell membrane</keyword>
<evidence type="ECO:0000313" key="14">
    <source>
        <dbReference type="EMBL" id="KAF5901174.1"/>
    </source>
</evidence>
<dbReference type="SMART" id="SM00112">
    <property type="entry name" value="CA"/>
    <property type="match status" value="4"/>
</dbReference>
<dbReference type="GO" id="GO:0016477">
    <property type="term" value="P:cell migration"/>
    <property type="evidence" value="ECO:0007669"/>
    <property type="project" value="TreeGrafter"/>
</dbReference>
<dbReference type="GO" id="GO:0007043">
    <property type="term" value="P:cell-cell junction assembly"/>
    <property type="evidence" value="ECO:0007669"/>
    <property type="project" value="TreeGrafter"/>
</dbReference>
<dbReference type="CDD" id="cd11304">
    <property type="entry name" value="Cadherin_repeat"/>
    <property type="match status" value="4"/>
</dbReference>
<feature type="domain" description="Cadherin" evidence="13">
    <location>
        <begin position="84"/>
        <end position="184"/>
    </location>
</feature>
<comment type="caution">
    <text evidence="14">The sequence shown here is derived from an EMBL/GenBank/DDBJ whole genome shotgun (WGS) entry which is preliminary data.</text>
</comment>
<dbReference type="GO" id="GO:0008013">
    <property type="term" value="F:beta-catenin binding"/>
    <property type="evidence" value="ECO:0007669"/>
    <property type="project" value="TreeGrafter"/>
</dbReference>
<keyword evidence="7 12" id="KW-0106">Calcium</keyword>
<evidence type="ECO:0000256" key="6">
    <source>
        <dbReference type="ARBA" id="ARBA00022737"/>
    </source>
</evidence>
<dbReference type="Gene3D" id="2.60.40.60">
    <property type="entry name" value="Cadherins"/>
    <property type="match status" value="4"/>
</dbReference>
<feature type="domain" description="Cadherin" evidence="13">
    <location>
        <begin position="12"/>
        <end position="83"/>
    </location>
</feature>
<proteinExistence type="predicted"/>
<dbReference type="GO" id="GO:0034332">
    <property type="term" value="P:adherens junction organization"/>
    <property type="evidence" value="ECO:0007669"/>
    <property type="project" value="TreeGrafter"/>
</dbReference>
<dbReference type="GO" id="GO:0044331">
    <property type="term" value="P:cell-cell adhesion mediated by cadherin"/>
    <property type="evidence" value="ECO:0007669"/>
    <property type="project" value="TreeGrafter"/>
</dbReference>
<evidence type="ECO:0000256" key="9">
    <source>
        <dbReference type="ARBA" id="ARBA00022989"/>
    </source>
</evidence>
<keyword evidence="6" id="KW-0677">Repeat</keyword>
<evidence type="ECO:0000256" key="1">
    <source>
        <dbReference type="ARBA" id="ARBA00004251"/>
    </source>
</evidence>
<evidence type="ECO:0000256" key="11">
    <source>
        <dbReference type="ARBA" id="ARBA00023180"/>
    </source>
</evidence>
<keyword evidence="8" id="KW-0130">Cell adhesion</keyword>
<name>A0A8J4TZ07_CLAMG</name>
<feature type="domain" description="Cadherin" evidence="13">
    <location>
        <begin position="185"/>
        <end position="299"/>
    </location>
</feature>
<evidence type="ECO:0000256" key="4">
    <source>
        <dbReference type="ARBA" id="ARBA00022723"/>
    </source>
</evidence>
<dbReference type="Pfam" id="PF00028">
    <property type="entry name" value="Cadherin"/>
    <property type="match status" value="4"/>
</dbReference>
<keyword evidence="4" id="KW-0479">Metal-binding</keyword>
<dbReference type="GO" id="GO:0016339">
    <property type="term" value="P:calcium-dependent cell-cell adhesion via plasma membrane cell adhesion molecules"/>
    <property type="evidence" value="ECO:0007669"/>
    <property type="project" value="TreeGrafter"/>
</dbReference>
<keyword evidence="10" id="KW-0472">Membrane</keyword>
<dbReference type="Proteomes" id="UP000727407">
    <property type="component" value="Unassembled WGS sequence"/>
</dbReference>
<dbReference type="GO" id="GO:0007156">
    <property type="term" value="P:homophilic cell adhesion via plasma membrane adhesion molecules"/>
    <property type="evidence" value="ECO:0007669"/>
    <property type="project" value="InterPro"/>
</dbReference>
<dbReference type="InterPro" id="IPR020894">
    <property type="entry name" value="Cadherin_CS"/>
</dbReference>
<evidence type="ECO:0000256" key="3">
    <source>
        <dbReference type="ARBA" id="ARBA00022692"/>
    </source>
</evidence>
<dbReference type="GO" id="GO:0045296">
    <property type="term" value="F:cadherin binding"/>
    <property type="evidence" value="ECO:0007669"/>
    <property type="project" value="TreeGrafter"/>
</dbReference>
<dbReference type="FunFam" id="2.60.40.60:FF:000008">
    <property type="entry name" value="Cadherin 24"/>
    <property type="match status" value="1"/>
</dbReference>
<dbReference type="PRINTS" id="PR00205">
    <property type="entry name" value="CADHERIN"/>
</dbReference>